<sequence>MITFEPKKYVETQKERFDTLFVHAPKSIAFKNDITYILKSTHHSISDELNQIQEIDKQFAINLSEHSKTYNQEYKRIKQELDQSLVLLESTLLQEKDNLKRQEIKNNYDGPNQLLEINQLINEKTTHLFKTIDEFTIEKVKKIKTIDIKSDKHKDHYKKQISIIENEKDHLLSERLKQYESEITINHKKNHDRMLNLNIKQHEIETEVKIEQKSYDDDIISIKTAFNRVIVRINDNIKLIQRRFNNEIKNFEETTISETQKVEELIEQNKTELLDKNRIILDQFGHELMYFDKKIDELKELSITNNDVITKSYTRDVTQSNQKLAYLKEEITDKKAVLEQQASTKRKQLDSSSPDYKLSLGKINRDLKIARKKLDISLETCIRDTKLSNLKRKKQFHKELLANEYDYTSKLEFYRFKRNTKEMNKNHSLLMLGLRYEQKIHNLKNQRLRLEESLLIMNQVLKEKQTQAIRPLDIQVSLARHIHDTEMNYRMSEHSFDKQTIQFNKQKLLTDDQLLQEEIVYERNLSTLNYQNDVKNIQIEKYLEIEYEKNKYIGDKKINDLQKQLIEYEFQKTEQTLRYHYSLEKESHLNKQKEITFIQRNNAQIIDLNDQIIELNHDYQNEVEKLHFNFQLAAHKSKKIIATALFESQKQRKYLDLFYQLATKIQSEQDKFYLLINDLYRITDIETFNQAKDYLIEIIGAQLEAKMQLCTSLNSVLTEFYNHKINELTAFKYMSLQKDIEVEYEQSHKQLLLEIKRLDDQIREYRKQSSDLYQEIAFVENQIIDIEKTKGIIRNQITSLRESSDKQSRKTIKNLYLEVQTLNKEIIRHKNEIAHLKLQINQINSRMNTANKAYKPIQIMVNQLEKTRILREENLTKNQYKEGKIYYDSIEFLKSIEIDYERYISHTLTTIKQAFNRFEQFEYKERATKVFVKQLIKSLENQKNKQNNVHTRLTTLIDSQYDHIKKEQDLLIADLTHRFKGERSNATHHYKQKLNKLRHKEIELNHYQRNFIKIQEKHLSNTMKMHKMHFIQKNNHLSYLIKTQEMALYKAKEGKNNLLKATKENSAAVILSNGLSLKQETKKLYHAILSIRKDKNDYLNKLNEEHELQKLRYQTQELHYSTVNKNFRKDLNMKLVDANEAYAKMMNQLNQKYEHLMKYYLRNEFLFDKVIWFKSKKHSIGLSIKTLYKKYQMSYLIYKEKRKLKRQLSKK</sequence>
<evidence type="ECO:0000313" key="3">
    <source>
        <dbReference type="Proteomes" id="UP000032737"/>
    </source>
</evidence>
<dbReference type="Proteomes" id="UP000032737">
    <property type="component" value="Chromosome"/>
</dbReference>
<evidence type="ECO:0000256" key="1">
    <source>
        <dbReference type="SAM" id="Coils"/>
    </source>
</evidence>
<dbReference type="KEGG" id="abra:BN85308260"/>
<accession>U4KND8</accession>
<evidence type="ECO:0000313" key="2">
    <source>
        <dbReference type="EMBL" id="CCV65847.1"/>
    </source>
</evidence>
<protein>
    <submittedName>
        <fullName evidence="2">Uncharacterized protein</fullName>
    </submittedName>
</protein>
<dbReference type="HOGENOM" id="CLU_269686_0_0_14"/>
<organism evidence="2 3">
    <name type="scientific">Acholeplasma brassicae</name>
    <dbReference type="NCBI Taxonomy" id="61635"/>
    <lineage>
        <taxon>Bacteria</taxon>
        <taxon>Bacillati</taxon>
        <taxon>Mycoplasmatota</taxon>
        <taxon>Mollicutes</taxon>
        <taxon>Acholeplasmatales</taxon>
        <taxon>Acholeplasmataceae</taxon>
        <taxon>Acholeplasma</taxon>
    </lineage>
</organism>
<feature type="coiled-coil region" evidence="1">
    <location>
        <begin position="741"/>
        <end position="782"/>
    </location>
</feature>
<reference evidence="2 3" key="1">
    <citation type="journal article" date="2013" name="J. Mol. Microbiol. Biotechnol.">
        <title>Analysis of the Complete Genomes of Acholeplasma brassicae , A. palmae and A. laidlawii and Their Comparison to the Obligate Parasites from ' Candidatus Phytoplasma'.</title>
        <authorList>
            <person name="Kube M."/>
            <person name="Siewert C."/>
            <person name="Migdoll A.M."/>
            <person name="Duduk B."/>
            <person name="Holz S."/>
            <person name="Rabus R."/>
            <person name="Seemuller E."/>
            <person name="Mitrovic J."/>
            <person name="Muller I."/>
            <person name="Buttner C."/>
            <person name="Reinhardt R."/>
        </authorList>
    </citation>
    <scope>NUCLEOTIDE SEQUENCE [LARGE SCALE GENOMIC DNA]</scope>
    <source>
        <strain evidence="3">0502</strain>
    </source>
</reference>
<keyword evidence="1" id="KW-0175">Coiled coil</keyword>
<dbReference type="STRING" id="61635.BN85308260"/>
<gene>
    <name evidence="2" type="ORF">BN85308260</name>
</gene>
<dbReference type="AlphaFoldDB" id="U4KND8"/>
<feature type="coiled-coil region" evidence="1">
    <location>
        <begin position="812"/>
        <end position="853"/>
    </location>
</feature>
<keyword evidence="3" id="KW-1185">Reference proteome</keyword>
<proteinExistence type="predicted"/>
<name>U4KND8_9MOLU</name>
<dbReference type="RefSeq" id="WP_030004709.1">
    <property type="nucleotide sequence ID" value="NC_022549.1"/>
</dbReference>
<dbReference type="EMBL" id="FO681348">
    <property type="protein sequence ID" value="CCV65847.1"/>
    <property type="molecule type" value="Genomic_DNA"/>
</dbReference>